<feature type="compositionally biased region" description="Polar residues" evidence="2">
    <location>
        <begin position="1"/>
        <end position="17"/>
    </location>
</feature>
<dbReference type="AlphaFoldDB" id="A0A6L2MTV6"/>
<feature type="coiled-coil region" evidence="1">
    <location>
        <begin position="500"/>
        <end position="527"/>
    </location>
</feature>
<sequence length="787" mass="90115">MSTQQDINAAGSESSPPMLNKENYVPWSSRLLQYAKSRPNGKLIHNSIINGLYVRRMIPEPCYTNREVPVNETFHVQTDDELTEKELKQIEADDQAIQTILLGLPEDIYVAVDSCETAQEIWLRVQQMMKGSDIGIQEKKAKLFNKWERKKQMVGGNGENQFRQYARKNVGNLNGYNAVQNVENQVAQNLRVQNVRNQNGLIGVPGNGKQTGNDNIVAARTEGITVGHNDLDEIEEVNANCILMANLQQASTSGTQTDKAPVYDSDESAEYTELLDPIPEPHQVPQNDHNVISEVTSMEQNGETIEQHPENFEETRALYDSLYQNLAIEVEKVNSVNRKLKKTNADLTTELAIFKNQEKCFEISQEKYDKLKRCYQQSVYQEKRLSKKINALHLSFDSFYHTEQKMALGYQNPFYLKQAQKKQQSLYDGKVLLIKRDPPVVHDLEETLQLTQESREKMKQLNKEIKPANYTKINHHLEDTTPSVARKFLNEEATKFVGDFKSLTKEADDSLAKHKALELEIKRLLRAVFSQDIMSVVQKASVVDTLNLKTKLERMKECFENCIVKKENEYAKLWNDCLQGHATKDRTIASSVGDLKGKSKDTSCVSDTLNPLSCKLENKNVELEFLVLNYAKENAHLKTTYKNLFDSISVSRIDNTKTRRPHPRSNTKNDKVPSVSKSSRRDNLFVLSWFVDKDLINLVIPDVRRYVVVLTGIYELRYCAQCLIKDDDFIKRSRSTLIEEDYPNKASVSGLVVELLRKKSKELVSKSCSPETLMWTLIFPHRLFRKG</sequence>
<dbReference type="EMBL" id="BKCJ010007224">
    <property type="protein sequence ID" value="GEU76162.1"/>
    <property type="molecule type" value="Genomic_DNA"/>
</dbReference>
<gene>
    <name evidence="3" type="ORF">Tci_048140</name>
</gene>
<accession>A0A6L2MTV6</accession>
<proteinExistence type="predicted"/>
<feature type="region of interest" description="Disordered" evidence="2">
    <location>
        <begin position="655"/>
        <end position="676"/>
    </location>
</feature>
<feature type="region of interest" description="Disordered" evidence="2">
    <location>
        <begin position="1"/>
        <end position="20"/>
    </location>
</feature>
<protein>
    <submittedName>
        <fullName evidence="3">Uncharacterized protein</fullName>
    </submittedName>
</protein>
<name>A0A6L2MTV6_TANCI</name>
<keyword evidence="1" id="KW-0175">Coiled coil</keyword>
<feature type="coiled-coil region" evidence="1">
    <location>
        <begin position="323"/>
        <end position="357"/>
    </location>
</feature>
<organism evidence="3">
    <name type="scientific">Tanacetum cinerariifolium</name>
    <name type="common">Dalmatian daisy</name>
    <name type="synonym">Chrysanthemum cinerariifolium</name>
    <dbReference type="NCBI Taxonomy" id="118510"/>
    <lineage>
        <taxon>Eukaryota</taxon>
        <taxon>Viridiplantae</taxon>
        <taxon>Streptophyta</taxon>
        <taxon>Embryophyta</taxon>
        <taxon>Tracheophyta</taxon>
        <taxon>Spermatophyta</taxon>
        <taxon>Magnoliopsida</taxon>
        <taxon>eudicotyledons</taxon>
        <taxon>Gunneridae</taxon>
        <taxon>Pentapetalae</taxon>
        <taxon>asterids</taxon>
        <taxon>campanulids</taxon>
        <taxon>Asterales</taxon>
        <taxon>Asteraceae</taxon>
        <taxon>Asteroideae</taxon>
        <taxon>Anthemideae</taxon>
        <taxon>Anthemidinae</taxon>
        <taxon>Tanacetum</taxon>
    </lineage>
</organism>
<evidence type="ECO:0000256" key="2">
    <source>
        <dbReference type="SAM" id="MobiDB-lite"/>
    </source>
</evidence>
<reference evidence="3" key="1">
    <citation type="journal article" date="2019" name="Sci. Rep.">
        <title>Draft genome of Tanacetum cinerariifolium, the natural source of mosquito coil.</title>
        <authorList>
            <person name="Yamashiro T."/>
            <person name="Shiraishi A."/>
            <person name="Satake H."/>
            <person name="Nakayama K."/>
        </authorList>
    </citation>
    <scope>NUCLEOTIDE SEQUENCE</scope>
</reference>
<evidence type="ECO:0000256" key="1">
    <source>
        <dbReference type="SAM" id="Coils"/>
    </source>
</evidence>
<comment type="caution">
    <text evidence="3">The sequence shown here is derived from an EMBL/GenBank/DDBJ whole genome shotgun (WGS) entry which is preliminary data.</text>
</comment>
<evidence type="ECO:0000313" key="3">
    <source>
        <dbReference type="EMBL" id="GEU76162.1"/>
    </source>
</evidence>